<dbReference type="GO" id="GO:1990281">
    <property type="term" value="C:efflux pump complex"/>
    <property type="evidence" value="ECO:0007669"/>
    <property type="project" value="TreeGrafter"/>
</dbReference>
<evidence type="ECO:0000256" key="5">
    <source>
        <dbReference type="ARBA" id="ARBA00022692"/>
    </source>
</evidence>
<organism evidence="9 10">
    <name type="scientific">Mucilaginibacter mali</name>
    <dbReference type="NCBI Taxonomy" id="2740462"/>
    <lineage>
        <taxon>Bacteria</taxon>
        <taxon>Pseudomonadati</taxon>
        <taxon>Bacteroidota</taxon>
        <taxon>Sphingobacteriia</taxon>
        <taxon>Sphingobacteriales</taxon>
        <taxon>Sphingobacteriaceae</taxon>
        <taxon>Mucilaginibacter</taxon>
    </lineage>
</organism>
<comment type="subcellular location">
    <subcellularLocation>
        <location evidence="1">Cell outer membrane</location>
    </subcellularLocation>
</comment>
<name>A0A7D4Q3R6_9SPHI</name>
<dbReference type="SUPFAM" id="SSF56954">
    <property type="entry name" value="Outer membrane efflux proteins (OEP)"/>
    <property type="match status" value="1"/>
</dbReference>
<accession>A0A7D4Q3R6</accession>
<protein>
    <submittedName>
        <fullName evidence="9">TolC family protein</fullName>
    </submittedName>
</protein>
<evidence type="ECO:0000256" key="3">
    <source>
        <dbReference type="ARBA" id="ARBA00022448"/>
    </source>
</evidence>
<dbReference type="RefSeq" id="WP_173417056.1">
    <property type="nucleotide sequence ID" value="NZ_CP054139.1"/>
</dbReference>
<dbReference type="KEGG" id="mmab:HQ865_22460"/>
<sequence length="462" mass="50550">MKQLLLTVKKTGICALLLGGIALSANAQQVIGLQKAVDLALQNNLTVKQSAFNQLFDEATYQQSKNNQLPGLSGSVNASQSFGRAIDPTTNQFNNSRSIFSLSPGINLSMILFQGGALRNTIIQNRLQVEVDKSNTTKIKNDLTLNVIIAYLQILTNQDLVLAAKQQIDISKINLDRTDKTVKAGNQTMADLSQAKAGLSTAEYNLTNAQNQLDISFLTLKQYMEMPASTQIAVERPDISKFTDVKTAFNANDVFKTAASVNPDVKLAEAQQAVAAQGIKIAKASFYPTLSLGSGMSSNYSNLQPTRQIIDPATGVVSTVPYTFGQKLSDNFSQSVGVGLQIPIFSRFNARTNVKKATISYKNAEINTQIAKNNLSKIIYQAVLDARGAANQYISAQQTYQANKDAFNVIQLRYNVGLENSLNYNTSLTNLNKSQFDMIQAQYNMIFRSKVIDYYLGNPITL</sequence>
<dbReference type="GO" id="GO:0015562">
    <property type="term" value="F:efflux transmembrane transporter activity"/>
    <property type="evidence" value="ECO:0007669"/>
    <property type="project" value="InterPro"/>
</dbReference>
<dbReference type="EMBL" id="CP054139">
    <property type="protein sequence ID" value="QKJ32406.1"/>
    <property type="molecule type" value="Genomic_DNA"/>
</dbReference>
<keyword evidence="6" id="KW-0472">Membrane</keyword>
<dbReference type="Gene3D" id="1.20.1600.10">
    <property type="entry name" value="Outer membrane efflux proteins (OEP)"/>
    <property type="match status" value="1"/>
</dbReference>
<keyword evidence="3" id="KW-0813">Transport</keyword>
<evidence type="ECO:0000256" key="1">
    <source>
        <dbReference type="ARBA" id="ARBA00004442"/>
    </source>
</evidence>
<dbReference type="PANTHER" id="PTHR30026">
    <property type="entry name" value="OUTER MEMBRANE PROTEIN TOLC"/>
    <property type="match status" value="1"/>
</dbReference>
<evidence type="ECO:0000256" key="4">
    <source>
        <dbReference type="ARBA" id="ARBA00022452"/>
    </source>
</evidence>
<feature type="signal peptide" evidence="8">
    <location>
        <begin position="1"/>
        <end position="27"/>
    </location>
</feature>
<dbReference type="PANTHER" id="PTHR30026:SF20">
    <property type="entry name" value="OUTER MEMBRANE PROTEIN TOLC"/>
    <property type="match status" value="1"/>
</dbReference>
<dbReference type="InterPro" id="IPR051906">
    <property type="entry name" value="TolC-like"/>
</dbReference>
<evidence type="ECO:0000256" key="2">
    <source>
        <dbReference type="ARBA" id="ARBA00007613"/>
    </source>
</evidence>
<dbReference type="Pfam" id="PF02321">
    <property type="entry name" value="OEP"/>
    <property type="match status" value="2"/>
</dbReference>
<evidence type="ECO:0000256" key="7">
    <source>
        <dbReference type="ARBA" id="ARBA00023237"/>
    </source>
</evidence>
<reference evidence="9 10" key="1">
    <citation type="submission" date="2020-05" db="EMBL/GenBank/DDBJ databases">
        <title>Mucilaginibacter mali sp. nov.</title>
        <authorList>
            <person name="Kim H.S."/>
            <person name="Lee K.C."/>
            <person name="Suh M.K."/>
            <person name="Kim J.-S."/>
            <person name="Han K.-I."/>
            <person name="Eom M.K."/>
            <person name="Shin Y.K."/>
            <person name="Lee J.-S."/>
        </authorList>
    </citation>
    <scope>NUCLEOTIDE SEQUENCE [LARGE SCALE GENOMIC DNA]</scope>
    <source>
        <strain evidence="9 10">G2-14</strain>
    </source>
</reference>
<keyword evidence="5" id="KW-0812">Transmembrane</keyword>
<keyword evidence="4" id="KW-1134">Transmembrane beta strand</keyword>
<dbReference type="InterPro" id="IPR003423">
    <property type="entry name" value="OMP_efflux"/>
</dbReference>
<keyword evidence="10" id="KW-1185">Reference proteome</keyword>
<keyword evidence="7" id="KW-0998">Cell outer membrane</keyword>
<feature type="chain" id="PRO_5028845518" evidence="8">
    <location>
        <begin position="28"/>
        <end position="462"/>
    </location>
</feature>
<dbReference type="GO" id="GO:0015288">
    <property type="term" value="F:porin activity"/>
    <property type="evidence" value="ECO:0007669"/>
    <property type="project" value="TreeGrafter"/>
</dbReference>
<evidence type="ECO:0000313" key="9">
    <source>
        <dbReference type="EMBL" id="QKJ32406.1"/>
    </source>
</evidence>
<dbReference type="GO" id="GO:0009279">
    <property type="term" value="C:cell outer membrane"/>
    <property type="evidence" value="ECO:0007669"/>
    <property type="project" value="UniProtKB-SubCell"/>
</dbReference>
<dbReference type="Proteomes" id="UP000505355">
    <property type="component" value="Chromosome"/>
</dbReference>
<evidence type="ECO:0000256" key="8">
    <source>
        <dbReference type="SAM" id="SignalP"/>
    </source>
</evidence>
<comment type="similarity">
    <text evidence="2">Belongs to the outer membrane factor (OMF) (TC 1.B.17) family.</text>
</comment>
<evidence type="ECO:0000313" key="10">
    <source>
        <dbReference type="Proteomes" id="UP000505355"/>
    </source>
</evidence>
<dbReference type="AlphaFoldDB" id="A0A7D4Q3R6"/>
<proteinExistence type="inferred from homology"/>
<evidence type="ECO:0000256" key="6">
    <source>
        <dbReference type="ARBA" id="ARBA00023136"/>
    </source>
</evidence>
<gene>
    <name evidence="9" type="ORF">HQ865_22460</name>
</gene>
<keyword evidence="8" id="KW-0732">Signal</keyword>